<name>A0A2P2NSE0_RHIMU</name>
<reference evidence="1" key="1">
    <citation type="submission" date="2018-02" db="EMBL/GenBank/DDBJ databases">
        <title>Rhizophora mucronata_Transcriptome.</title>
        <authorList>
            <person name="Meera S.P."/>
            <person name="Sreeshan A."/>
            <person name="Augustine A."/>
        </authorList>
    </citation>
    <scope>NUCLEOTIDE SEQUENCE</scope>
    <source>
        <tissue evidence="1">Leaf</tissue>
    </source>
</reference>
<evidence type="ECO:0000313" key="1">
    <source>
        <dbReference type="EMBL" id="MBX45419.1"/>
    </source>
</evidence>
<sequence>MALNLYKVFLWKCEISFVCFVQFLTSAHCNYFVEHCLSSLLC</sequence>
<dbReference type="EMBL" id="GGEC01064935">
    <property type="protein sequence ID" value="MBX45419.1"/>
    <property type="molecule type" value="Transcribed_RNA"/>
</dbReference>
<dbReference type="AlphaFoldDB" id="A0A2P2NSE0"/>
<protein>
    <submittedName>
        <fullName evidence="1">Uncharacterized protein</fullName>
    </submittedName>
</protein>
<accession>A0A2P2NSE0</accession>
<organism evidence="1">
    <name type="scientific">Rhizophora mucronata</name>
    <name type="common">Asiatic mangrove</name>
    <dbReference type="NCBI Taxonomy" id="61149"/>
    <lineage>
        <taxon>Eukaryota</taxon>
        <taxon>Viridiplantae</taxon>
        <taxon>Streptophyta</taxon>
        <taxon>Embryophyta</taxon>
        <taxon>Tracheophyta</taxon>
        <taxon>Spermatophyta</taxon>
        <taxon>Magnoliopsida</taxon>
        <taxon>eudicotyledons</taxon>
        <taxon>Gunneridae</taxon>
        <taxon>Pentapetalae</taxon>
        <taxon>rosids</taxon>
        <taxon>fabids</taxon>
        <taxon>Malpighiales</taxon>
        <taxon>Rhizophoraceae</taxon>
        <taxon>Rhizophora</taxon>
    </lineage>
</organism>
<proteinExistence type="predicted"/>